<evidence type="ECO:0008006" key="9">
    <source>
        <dbReference type="Google" id="ProtNLM"/>
    </source>
</evidence>
<dbReference type="OrthoDB" id="435593at2759"/>
<reference evidence="8" key="1">
    <citation type="journal article" date="2023" name="Commun. Biol.">
        <title>Genome analysis of Parmales, the sister group of diatoms, reveals the evolutionary specialization of diatoms from phago-mixotrophs to photoautotrophs.</title>
        <authorList>
            <person name="Ban H."/>
            <person name="Sato S."/>
            <person name="Yoshikawa S."/>
            <person name="Yamada K."/>
            <person name="Nakamura Y."/>
            <person name="Ichinomiya M."/>
            <person name="Sato N."/>
            <person name="Blanc-Mathieu R."/>
            <person name="Endo H."/>
            <person name="Kuwata A."/>
            <person name="Ogata H."/>
        </authorList>
    </citation>
    <scope>NUCLEOTIDE SEQUENCE [LARGE SCALE GENOMIC DNA]</scope>
</reference>
<protein>
    <recommendedName>
        <fullName evidence="9">Exportin-1/Importin-beta-like domain-containing protein</fullName>
    </recommendedName>
</protein>
<dbReference type="InterPro" id="IPR016024">
    <property type="entry name" value="ARM-type_fold"/>
</dbReference>
<dbReference type="GO" id="GO:0006606">
    <property type="term" value="P:protein import into nucleus"/>
    <property type="evidence" value="ECO:0007669"/>
    <property type="project" value="TreeGrafter"/>
</dbReference>
<evidence type="ECO:0000256" key="6">
    <source>
        <dbReference type="SAM" id="MobiDB-lite"/>
    </source>
</evidence>
<comment type="caution">
    <text evidence="7">The sequence shown here is derived from an EMBL/GenBank/DDBJ whole genome shotgun (WGS) entry which is preliminary data.</text>
</comment>
<evidence type="ECO:0000256" key="2">
    <source>
        <dbReference type="ARBA" id="ARBA00007991"/>
    </source>
</evidence>
<dbReference type="InterPro" id="IPR051345">
    <property type="entry name" value="Importin_beta-like_NTR"/>
</dbReference>
<gene>
    <name evidence="7" type="ORF">TrCOL_g2668</name>
</gene>
<accession>A0A9W7FYC0</accession>
<keyword evidence="4" id="KW-0653">Protein transport</keyword>
<dbReference type="SUPFAM" id="SSF48371">
    <property type="entry name" value="ARM repeat"/>
    <property type="match status" value="1"/>
</dbReference>
<evidence type="ECO:0000313" key="7">
    <source>
        <dbReference type="EMBL" id="GMI22851.1"/>
    </source>
</evidence>
<keyword evidence="8" id="KW-1185">Reference proteome</keyword>
<name>A0A9W7FYC0_9STRA</name>
<dbReference type="Gene3D" id="1.25.10.10">
    <property type="entry name" value="Leucine-rich Repeat Variant"/>
    <property type="match status" value="1"/>
</dbReference>
<dbReference type="InterPro" id="IPR058537">
    <property type="entry name" value="TPR_TNPO3_IPO13_4th"/>
</dbReference>
<evidence type="ECO:0000256" key="5">
    <source>
        <dbReference type="ARBA" id="ARBA00023242"/>
    </source>
</evidence>
<keyword evidence="3" id="KW-0813">Transport</keyword>
<feature type="region of interest" description="Disordered" evidence="6">
    <location>
        <begin position="33"/>
        <end position="55"/>
    </location>
</feature>
<dbReference type="PANTHER" id="PTHR12363">
    <property type="entry name" value="TRANSPORTIN 3 AND IMPORTIN 13"/>
    <property type="match status" value="1"/>
</dbReference>
<comment type="similarity">
    <text evidence="2">Belongs to the importin beta family.</text>
</comment>
<proteinExistence type="inferred from homology"/>
<organism evidence="7 8">
    <name type="scientific">Triparma columacea</name>
    <dbReference type="NCBI Taxonomy" id="722753"/>
    <lineage>
        <taxon>Eukaryota</taxon>
        <taxon>Sar</taxon>
        <taxon>Stramenopiles</taxon>
        <taxon>Ochrophyta</taxon>
        <taxon>Bolidophyceae</taxon>
        <taxon>Parmales</taxon>
        <taxon>Triparmaceae</taxon>
        <taxon>Triparma</taxon>
    </lineage>
</organism>
<dbReference type="EMBL" id="BRYA01000555">
    <property type="protein sequence ID" value="GMI22851.1"/>
    <property type="molecule type" value="Genomic_DNA"/>
</dbReference>
<sequence>MSQSIPNTTQQSIATSQNHNFNATDLQAALATVFSPPPPSSISTPNPNSLQHPKTAHSYLESFQRSPLAWGVALSTLTDSSSSPNNGASTASNNANANRTFFCAQTLKIKCAYDTHQISGPSCPIPSPQVKAGLLQALTAHTSPPVLSQLSSALAALSINLSWTTVIQDILSLPHAPKLKCLLITGIAEEFAHGGGEWRQATSWQSRDVFDFLSGCNQSEVSGQILMKTALDWVAYVDFPPSVILQSPNLVNGVFESAKINRDDESVDLIIEVMRRFPSGFQENDELVSAWTSKVMELVPVFTACRTSNDIDGVRSCVRVFTDMGESYCSLLMDPRDLNQKALVGLVLECAKVEETEVACITMNFWYLFVANLERLEPYEVRQKKIDYFTDLVTELVVVCCRLLVVEEGVEEDGDFEEEAKTNRIYTSDTIEDSCRLIGGGEVLVQIGKRLQAIHEQAPNGTPSWREIEACLFAINTQSNPKPIMRQTINILIGRYGQWLSLHPNYLSDFFNFLISGLKLPATCSSSALAIKSLCESAPSAMCGPVLSLYEQVLGVHEGLNIKDEAMLLEGVCKIMCKMTYAEAAVTLSRIMQPIGSQLEAASSNPNASPKQVNGVLSRLTVVVSHIKIPSGGGPNLVLSLMQQCWPMLTKVVERFGSDPVVAENVCRCYKHSMRNCKEEFFPLLEPVMQQLVAAFEYSFRSSYLYAASICITEFSNNPAYPPRLFEMIVSLSTSVFKRFVNIEAFTSNPDVVEEFFYLLSRFIKYCPNSLFQGGDFLGQALKCAVVGLQVHHREANKGVLNFFETTFQFGLDNQIGQQERHGLERAITMSGEDIVKGSCHALMGETPLFYIDTGSGSLAGVLYKLMTICPQQVAEWANKTVRGSGCNLGPYKDDFENKIIGLLSKPLGNRMEFNRSVRSFNDEVWRARRRAGG</sequence>
<keyword evidence="5" id="KW-0539">Nucleus</keyword>
<dbReference type="GO" id="GO:0005737">
    <property type="term" value="C:cytoplasm"/>
    <property type="evidence" value="ECO:0007669"/>
    <property type="project" value="TreeGrafter"/>
</dbReference>
<evidence type="ECO:0000256" key="3">
    <source>
        <dbReference type="ARBA" id="ARBA00022448"/>
    </source>
</evidence>
<dbReference type="PANTHER" id="PTHR12363:SF33">
    <property type="entry name" value="IMPORTIN-13"/>
    <property type="match status" value="1"/>
</dbReference>
<dbReference type="AlphaFoldDB" id="A0A9W7FYC0"/>
<dbReference type="InterPro" id="IPR057941">
    <property type="entry name" value="TPR_TNPO3_IPO13_2nd"/>
</dbReference>
<dbReference type="Pfam" id="PF24138">
    <property type="entry name" value="TPR_TNPO3_IPO13_2nd"/>
    <property type="match status" value="1"/>
</dbReference>
<dbReference type="InterPro" id="IPR057942">
    <property type="entry name" value="TPR_TNPO3_IPO13_3rd"/>
</dbReference>
<evidence type="ECO:0000256" key="1">
    <source>
        <dbReference type="ARBA" id="ARBA00004123"/>
    </source>
</evidence>
<dbReference type="Pfam" id="PF24139">
    <property type="entry name" value="TPR_TNPO3_IPO13_4th"/>
    <property type="match status" value="1"/>
</dbReference>
<evidence type="ECO:0000256" key="4">
    <source>
        <dbReference type="ARBA" id="ARBA00022927"/>
    </source>
</evidence>
<dbReference type="Pfam" id="PF24140">
    <property type="entry name" value="TPR_TNPO3_IPO13_3rd"/>
    <property type="match status" value="1"/>
</dbReference>
<evidence type="ECO:0000313" key="8">
    <source>
        <dbReference type="Proteomes" id="UP001165065"/>
    </source>
</evidence>
<dbReference type="GO" id="GO:0005634">
    <property type="term" value="C:nucleus"/>
    <property type="evidence" value="ECO:0007669"/>
    <property type="project" value="UniProtKB-SubCell"/>
</dbReference>
<dbReference type="Proteomes" id="UP001165065">
    <property type="component" value="Unassembled WGS sequence"/>
</dbReference>
<comment type="subcellular location">
    <subcellularLocation>
        <location evidence="1">Nucleus</location>
    </subcellularLocation>
</comment>
<dbReference type="InterPro" id="IPR011989">
    <property type="entry name" value="ARM-like"/>
</dbReference>